<name>A0A2Z4JSU2_9BURK</name>
<dbReference type="Proteomes" id="UP000248592">
    <property type="component" value="Chromosome"/>
</dbReference>
<organism evidence="5 6">
    <name type="scientific">Polynucleobacter paneuropaeus</name>
    <dbReference type="NCBI Taxonomy" id="2527775"/>
    <lineage>
        <taxon>Bacteria</taxon>
        <taxon>Pseudomonadati</taxon>
        <taxon>Pseudomonadota</taxon>
        <taxon>Betaproteobacteria</taxon>
        <taxon>Burkholderiales</taxon>
        <taxon>Burkholderiaceae</taxon>
        <taxon>Polynucleobacter</taxon>
    </lineage>
</organism>
<dbReference type="Pfam" id="PF03588">
    <property type="entry name" value="Leu_Phe_trans"/>
    <property type="match status" value="1"/>
</dbReference>
<dbReference type="GO" id="GO:0008914">
    <property type="term" value="F:leucyl-tRNA--protein transferase activity"/>
    <property type="evidence" value="ECO:0007669"/>
    <property type="project" value="UniProtKB-UniRule"/>
</dbReference>
<dbReference type="InterPro" id="IPR042203">
    <property type="entry name" value="Leu/Phe-tRNA_Trfase_C"/>
</dbReference>
<comment type="catalytic activity">
    <reaction evidence="4">
        <text>N-terminal L-lysyl-[protein] + L-leucyl-tRNA(Leu) = N-terminal L-leucyl-L-lysyl-[protein] + tRNA(Leu) + H(+)</text>
        <dbReference type="Rhea" id="RHEA:12340"/>
        <dbReference type="Rhea" id="RHEA-COMP:9613"/>
        <dbReference type="Rhea" id="RHEA-COMP:9622"/>
        <dbReference type="Rhea" id="RHEA-COMP:12670"/>
        <dbReference type="Rhea" id="RHEA-COMP:12671"/>
        <dbReference type="ChEBI" id="CHEBI:15378"/>
        <dbReference type="ChEBI" id="CHEBI:65249"/>
        <dbReference type="ChEBI" id="CHEBI:78442"/>
        <dbReference type="ChEBI" id="CHEBI:78494"/>
        <dbReference type="ChEBI" id="CHEBI:133043"/>
        <dbReference type="EC" id="2.3.2.6"/>
    </reaction>
</comment>
<comment type="catalytic activity">
    <reaction evidence="4">
        <text>N-terminal L-arginyl-[protein] + L-leucyl-tRNA(Leu) = N-terminal L-leucyl-L-arginyl-[protein] + tRNA(Leu) + H(+)</text>
        <dbReference type="Rhea" id="RHEA:50416"/>
        <dbReference type="Rhea" id="RHEA-COMP:9613"/>
        <dbReference type="Rhea" id="RHEA-COMP:9622"/>
        <dbReference type="Rhea" id="RHEA-COMP:12672"/>
        <dbReference type="Rhea" id="RHEA-COMP:12673"/>
        <dbReference type="ChEBI" id="CHEBI:15378"/>
        <dbReference type="ChEBI" id="CHEBI:64719"/>
        <dbReference type="ChEBI" id="CHEBI:78442"/>
        <dbReference type="ChEBI" id="CHEBI:78494"/>
        <dbReference type="ChEBI" id="CHEBI:133044"/>
        <dbReference type="EC" id="2.3.2.6"/>
    </reaction>
</comment>
<dbReference type="InterPro" id="IPR016181">
    <property type="entry name" value="Acyl_CoA_acyltransferase"/>
</dbReference>
<dbReference type="GO" id="GO:0030163">
    <property type="term" value="P:protein catabolic process"/>
    <property type="evidence" value="ECO:0007669"/>
    <property type="project" value="UniProtKB-UniRule"/>
</dbReference>
<accession>A0A2Z4JSU2</accession>
<reference evidence="6" key="1">
    <citation type="submission" date="2018-06" db="EMBL/GenBank/DDBJ databases">
        <title>Description of a new Polynucleobacter species.</title>
        <authorList>
            <person name="Hahn M.W."/>
        </authorList>
    </citation>
    <scope>NUCLEOTIDE SEQUENCE [LARGE SCALE GENOMIC DNA]</scope>
    <source>
        <strain evidence="6">MG-25-Pas1-D2</strain>
    </source>
</reference>
<gene>
    <name evidence="4" type="primary">aat</name>
    <name evidence="5" type="ORF">Pas1_05355</name>
</gene>
<dbReference type="Gene3D" id="3.40.630.70">
    <property type="entry name" value="Leucyl/phenylalanyl-tRNA-protein transferase, C-terminal domain"/>
    <property type="match status" value="1"/>
</dbReference>
<comment type="similarity">
    <text evidence="4">Belongs to the L/F-transferase family.</text>
</comment>
<evidence type="ECO:0000256" key="4">
    <source>
        <dbReference type="HAMAP-Rule" id="MF_00688"/>
    </source>
</evidence>
<evidence type="ECO:0000256" key="3">
    <source>
        <dbReference type="ARBA" id="ARBA00023315"/>
    </source>
</evidence>
<dbReference type="PANTHER" id="PTHR30098">
    <property type="entry name" value="LEUCYL/PHENYLALANYL-TRNA--PROTEIN TRANSFERASE"/>
    <property type="match status" value="1"/>
</dbReference>
<dbReference type="SUPFAM" id="SSF55729">
    <property type="entry name" value="Acyl-CoA N-acyltransferases (Nat)"/>
    <property type="match status" value="1"/>
</dbReference>
<evidence type="ECO:0000256" key="1">
    <source>
        <dbReference type="ARBA" id="ARBA00022490"/>
    </source>
</evidence>
<evidence type="ECO:0000256" key="2">
    <source>
        <dbReference type="ARBA" id="ARBA00022679"/>
    </source>
</evidence>
<dbReference type="InterPro" id="IPR004616">
    <property type="entry name" value="Leu/Phe-tRNA_Trfase"/>
</dbReference>
<dbReference type="PANTHER" id="PTHR30098:SF2">
    <property type="entry name" value="LEUCYL_PHENYLALANYL-TRNA--PROTEIN TRANSFERASE"/>
    <property type="match status" value="1"/>
</dbReference>
<dbReference type="EMBL" id="CP030085">
    <property type="protein sequence ID" value="AWW49850.1"/>
    <property type="molecule type" value="Genomic_DNA"/>
</dbReference>
<keyword evidence="2 4" id="KW-0808">Transferase</keyword>
<sequence>MNRIPWLGPNDAFPNPLLTSDPDATVPGLFAVSERIYPNQLQSAYQLGLFPWYSDNQPVLWWSPDPRMVLVPTEFKCSDSLKKSLRNFIADNSKAILVDQDFSAVVRACATSKRKDQDSTWITHEIVDAYTALFEAGKAHCIAVTDQDILIGGLYCVCFGKAVFGESMFSKQSDSSKIALAALCAFCAQNGVPMIDCQQETAHLSSLGASPIKRETFLQSLQTSLNQTNIELPWTFTKKILQYWL</sequence>
<protein>
    <recommendedName>
        <fullName evidence="4">Leucyl/phenylalanyl-tRNA--protein transferase</fullName>
        <ecNumber evidence="4">2.3.2.6</ecNumber>
    </recommendedName>
    <alternativeName>
        <fullName evidence="4">L/F-transferase</fullName>
    </alternativeName>
    <alternativeName>
        <fullName evidence="4">Leucyltransferase</fullName>
    </alternativeName>
    <alternativeName>
        <fullName evidence="4">Phenyalanyltransferase</fullName>
    </alternativeName>
</protein>
<evidence type="ECO:0000313" key="5">
    <source>
        <dbReference type="EMBL" id="AWW49850.1"/>
    </source>
</evidence>
<proteinExistence type="inferred from homology"/>
<dbReference type="EC" id="2.3.2.6" evidence="4"/>
<comment type="subcellular location">
    <subcellularLocation>
        <location evidence="4">Cytoplasm</location>
    </subcellularLocation>
</comment>
<dbReference type="Gene3D" id="3.30.70.3550">
    <property type="entry name" value="Leucyl/phenylalanyl-tRNA-protein transferase, N-terminal domain"/>
    <property type="match status" value="1"/>
</dbReference>
<keyword evidence="3 4" id="KW-0012">Acyltransferase</keyword>
<keyword evidence="1 4" id="KW-0963">Cytoplasm</keyword>
<dbReference type="GO" id="GO:0005737">
    <property type="term" value="C:cytoplasm"/>
    <property type="evidence" value="ECO:0007669"/>
    <property type="project" value="UniProtKB-SubCell"/>
</dbReference>
<dbReference type="InterPro" id="IPR042221">
    <property type="entry name" value="Leu/Phe-tRNA_Trfase_N"/>
</dbReference>
<dbReference type="AlphaFoldDB" id="A0A2Z4JSU2"/>
<dbReference type="RefSeq" id="WP_112294702.1">
    <property type="nucleotide sequence ID" value="NZ_CBCSBS010000001.1"/>
</dbReference>
<dbReference type="HAMAP" id="MF_00688">
    <property type="entry name" value="Leu_Phe_trans"/>
    <property type="match status" value="1"/>
</dbReference>
<evidence type="ECO:0000313" key="6">
    <source>
        <dbReference type="Proteomes" id="UP000248592"/>
    </source>
</evidence>
<dbReference type="NCBIfam" id="TIGR00667">
    <property type="entry name" value="aat"/>
    <property type="match status" value="1"/>
</dbReference>
<comment type="function">
    <text evidence="4">Functions in the N-end rule pathway of protein degradation where it conjugates Leu, Phe and, less efficiently, Met from aminoacyl-tRNAs to the N-termini of proteins containing an N-terminal arginine or lysine.</text>
</comment>
<comment type="catalytic activity">
    <reaction evidence="4">
        <text>L-phenylalanyl-tRNA(Phe) + an N-terminal L-alpha-aminoacyl-[protein] = an N-terminal L-phenylalanyl-L-alpha-aminoacyl-[protein] + tRNA(Phe)</text>
        <dbReference type="Rhea" id="RHEA:43632"/>
        <dbReference type="Rhea" id="RHEA-COMP:9668"/>
        <dbReference type="Rhea" id="RHEA-COMP:9699"/>
        <dbReference type="Rhea" id="RHEA-COMP:10636"/>
        <dbReference type="Rhea" id="RHEA-COMP:10637"/>
        <dbReference type="ChEBI" id="CHEBI:78442"/>
        <dbReference type="ChEBI" id="CHEBI:78531"/>
        <dbReference type="ChEBI" id="CHEBI:78597"/>
        <dbReference type="ChEBI" id="CHEBI:83561"/>
        <dbReference type="EC" id="2.3.2.6"/>
    </reaction>
</comment>